<dbReference type="EC" id="3.1.27.-" evidence="1"/>
<feature type="non-terminal residue" evidence="1">
    <location>
        <position position="1"/>
    </location>
</feature>
<organism evidence="1">
    <name type="scientific">Glycine soja</name>
    <name type="common">Wild soybean</name>
    <dbReference type="NCBI Taxonomy" id="3848"/>
    <lineage>
        <taxon>Eukaryota</taxon>
        <taxon>Viridiplantae</taxon>
        <taxon>Streptophyta</taxon>
        <taxon>Embryophyta</taxon>
        <taxon>Tracheophyta</taxon>
        <taxon>Spermatophyta</taxon>
        <taxon>Magnoliopsida</taxon>
        <taxon>eudicotyledons</taxon>
        <taxon>Gunneridae</taxon>
        <taxon>Pentapetalae</taxon>
        <taxon>rosids</taxon>
        <taxon>fabids</taxon>
        <taxon>Fabales</taxon>
        <taxon>Fabaceae</taxon>
        <taxon>Papilionoideae</taxon>
        <taxon>50 kb inversion clade</taxon>
        <taxon>NPAAA clade</taxon>
        <taxon>indigoferoid/millettioid clade</taxon>
        <taxon>Phaseoleae</taxon>
        <taxon>Glycine</taxon>
        <taxon>Glycine subgen. Soja</taxon>
    </lineage>
</organism>
<protein>
    <submittedName>
        <fullName evidence="1">Retrovirus-related Pol polyprotein LINE-1</fullName>
        <ecNumber evidence="1">3.1.27.-</ecNumber>
    </submittedName>
</protein>
<reference evidence="1" key="1">
    <citation type="submission" date="2014-07" db="EMBL/GenBank/DDBJ databases">
        <title>Identification of a novel salt tolerance gene in wild soybean by whole-genome sequencing.</title>
        <authorList>
            <person name="Lam H.-M."/>
            <person name="Qi X."/>
            <person name="Li M.-W."/>
            <person name="Liu X."/>
            <person name="Xie M."/>
            <person name="Ni M."/>
            <person name="Xu X."/>
        </authorList>
    </citation>
    <scope>NUCLEOTIDE SEQUENCE [LARGE SCALE GENOMIC DNA]</scope>
    <source>
        <tissue evidence="1">Root</tissue>
    </source>
</reference>
<dbReference type="GO" id="GO:0016787">
    <property type="term" value="F:hydrolase activity"/>
    <property type="evidence" value="ECO:0007669"/>
    <property type="project" value="UniProtKB-KW"/>
</dbReference>
<dbReference type="InterPro" id="IPR052343">
    <property type="entry name" value="Retrotransposon-Effector_Assoc"/>
</dbReference>
<dbReference type="PANTHER" id="PTHR46890:SF48">
    <property type="entry name" value="RNA-DIRECTED DNA POLYMERASE"/>
    <property type="match status" value="1"/>
</dbReference>
<accession>A0A0B2S5G2</accession>
<evidence type="ECO:0000313" key="1">
    <source>
        <dbReference type="EMBL" id="KHN39948.1"/>
    </source>
</evidence>
<keyword evidence="1" id="KW-0378">Hydrolase</keyword>
<name>A0A0B2S5G2_GLYSO</name>
<proteinExistence type="predicted"/>
<dbReference type="AlphaFoldDB" id="A0A0B2S5G2"/>
<dbReference type="EMBL" id="KN646033">
    <property type="protein sequence ID" value="KHN39948.1"/>
    <property type="molecule type" value="Genomic_DNA"/>
</dbReference>
<gene>
    <name evidence="1" type="ORF">glysoja_043058</name>
</gene>
<sequence>SLLSPITKQDVWNVISGMDNNKALGPDGYNTLFFKKAWNIIGDDIFVVVNEFFMSGKLLKQIHHALIALIPKSDQASQVNHFRPISCCNLLYKIISKILVNRIAPMLEHIIGASQFAFL</sequence>
<feature type="non-terminal residue" evidence="1">
    <location>
        <position position="119"/>
    </location>
</feature>
<dbReference type="Proteomes" id="UP000053555">
    <property type="component" value="Unassembled WGS sequence"/>
</dbReference>
<dbReference type="PANTHER" id="PTHR46890">
    <property type="entry name" value="NON-LTR RETROLELEMENT REVERSE TRANSCRIPTASE-LIKE PROTEIN-RELATED"/>
    <property type="match status" value="1"/>
</dbReference>